<feature type="region of interest" description="Disordered" evidence="1">
    <location>
        <begin position="55"/>
        <end position="75"/>
    </location>
</feature>
<evidence type="ECO:0000256" key="1">
    <source>
        <dbReference type="SAM" id="MobiDB-lite"/>
    </source>
</evidence>
<accession>A0AAD5J9T6</accession>
<evidence type="ECO:0000313" key="2">
    <source>
        <dbReference type="EMBL" id="KAI9186320.1"/>
    </source>
</evidence>
<sequence length="180" mass="19698">MLDTRSGTTTLQEMRDGYAEVVDPKSGVAGGVQDIYGEDTATEDQPVTPWAVSVARGRKADTPEKPPDSLPREKVGRLNSLDAYMGTDKVCKDGNVKDLSGKNDGMGCLNPENIYRGTNKECKEYFEMGPFRESRYGFPMTTSPCEIHVEQAKDKDMGYELVLRSGPNPSNLVPNVAIVS</sequence>
<protein>
    <submittedName>
        <fullName evidence="2">Uncharacterized protein</fullName>
    </submittedName>
</protein>
<organism evidence="2 3">
    <name type="scientific">Acer negundo</name>
    <name type="common">Box elder</name>
    <dbReference type="NCBI Taxonomy" id="4023"/>
    <lineage>
        <taxon>Eukaryota</taxon>
        <taxon>Viridiplantae</taxon>
        <taxon>Streptophyta</taxon>
        <taxon>Embryophyta</taxon>
        <taxon>Tracheophyta</taxon>
        <taxon>Spermatophyta</taxon>
        <taxon>Magnoliopsida</taxon>
        <taxon>eudicotyledons</taxon>
        <taxon>Gunneridae</taxon>
        <taxon>Pentapetalae</taxon>
        <taxon>rosids</taxon>
        <taxon>malvids</taxon>
        <taxon>Sapindales</taxon>
        <taxon>Sapindaceae</taxon>
        <taxon>Hippocastanoideae</taxon>
        <taxon>Acereae</taxon>
        <taxon>Acer</taxon>
    </lineage>
</organism>
<evidence type="ECO:0000313" key="3">
    <source>
        <dbReference type="Proteomes" id="UP001064489"/>
    </source>
</evidence>
<reference evidence="2" key="1">
    <citation type="journal article" date="2022" name="Plant J.">
        <title>Strategies of tolerance reflected in two North American maple genomes.</title>
        <authorList>
            <person name="McEvoy S.L."/>
            <person name="Sezen U.U."/>
            <person name="Trouern-Trend A."/>
            <person name="McMahon S.M."/>
            <person name="Schaberg P.G."/>
            <person name="Yang J."/>
            <person name="Wegrzyn J.L."/>
            <person name="Swenson N.G."/>
        </authorList>
    </citation>
    <scope>NUCLEOTIDE SEQUENCE</scope>
    <source>
        <strain evidence="2">91603</strain>
    </source>
</reference>
<gene>
    <name evidence="2" type="ORF">LWI28_016168</name>
</gene>
<feature type="compositionally biased region" description="Basic and acidic residues" evidence="1">
    <location>
        <begin position="58"/>
        <end position="75"/>
    </location>
</feature>
<proteinExistence type="predicted"/>
<reference evidence="2" key="2">
    <citation type="submission" date="2023-02" db="EMBL/GenBank/DDBJ databases">
        <authorList>
            <person name="Swenson N.G."/>
            <person name="Wegrzyn J.L."/>
            <person name="Mcevoy S.L."/>
        </authorList>
    </citation>
    <scope>NUCLEOTIDE SEQUENCE</scope>
    <source>
        <strain evidence="2">91603</strain>
        <tissue evidence="2">Leaf</tissue>
    </source>
</reference>
<dbReference type="AlphaFoldDB" id="A0AAD5J9T6"/>
<dbReference type="Proteomes" id="UP001064489">
    <property type="component" value="Chromosome 3"/>
</dbReference>
<dbReference type="EMBL" id="JAJSOW010000100">
    <property type="protein sequence ID" value="KAI9186320.1"/>
    <property type="molecule type" value="Genomic_DNA"/>
</dbReference>
<name>A0AAD5J9T6_ACENE</name>
<comment type="caution">
    <text evidence="2">The sequence shown here is derived from an EMBL/GenBank/DDBJ whole genome shotgun (WGS) entry which is preliminary data.</text>
</comment>
<keyword evidence="3" id="KW-1185">Reference proteome</keyword>